<feature type="binding site" evidence="7">
    <location>
        <position position="118"/>
    </location>
    <ligand>
        <name>S-adenosyl-L-methionine</name>
        <dbReference type="ChEBI" id="CHEBI:59789"/>
    </ligand>
</feature>
<keyword evidence="6 7" id="KW-0819">tRNA processing</keyword>
<dbReference type="EMBL" id="CP042326">
    <property type="protein sequence ID" value="QDZ39804.1"/>
    <property type="molecule type" value="Genomic_DNA"/>
</dbReference>
<dbReference type="UniPathway" id="UPA00989"/>
<keyword evidence="4 7" id="KW-0808">Transferase</keyword>
<keyword evidence="5 7" id="KW-0949">S-adenosyl-L-methionine</keyword>
<dbReference type="PROSITE" id="PS51625">
    <property type="entry name" value="SAM_MT_TRMB"/>
    <property type="match status" value="1"/>
</dbReference>
<dbReference type="GO" id="GO:0043527">
    <property type="term" value="C:tRNA methyltransferase complex"/>
    <property type="evidence" value="ECO:0007669"/>
    <property type="project" value="TreeGrafter"/>
</dbReference>
<keyword evidence="9" id="KW-1185">Reference proteome</keyword>
<feature type="binding site" evidence="7">
    <location>
        <position position="65"/>
    </location>
    <ligand>
        <name>S-adenosyl-L-methionine</name>
        <dbReference type="ChEBI" id="CHEBI:59789"/>
    </ligand>
</feature>
<dbReference type="RefSeq" id="WP_146295401.1">
    <property type="nucleotide sequence ID" value="NZ_CP042326.1"/>
</dbReference>
<feature type="binding site" evidence="7">
    <location>
        <position position="156"/>
    </location>
    <ligand>
        <name>substrate</name>
    </ligand>
</feature>
<comment type="pathway">
    <text evidence="7">tRNA modification; N(7)-methylguanine-tRNA biosynthesis.</text>
</comment>
<evidence type="ECO:0000256" key="5">
    <source>
        <dbReference type="ARBA" id="ARBA00022691"/>
    </source>
</evidence>
<comment type="similarity">
    <text evidence="7">Belongs to the class I-like SAM-binding methyltransferase superfamily. TrmB family.</text>
</comment>
<keyword evidence="3 7" id="KW-0489">Methyltransferase</keyword>
<reference evidence="8" key="1">
    <citation type="submission" date="2019-08" db="EMBL/GenBank/DDBJ databases">
        <title>Carotenoids and Carotenoid Binding Proteins in the Halophilic Cyanobacterium Euhalothece sp. ZM00.</title>
        <authorList>
            <person name="Cho S.M."/>
            <person name="Song J.Y."/>
            <person name="Park Y.-I."/>
        </authorList>
    </citation>
    <scope>NUCLEOTIDE SEQUENCE [LARGE SCALE GENOMIC DNA]</scope>
    <source>
        <strain evidence="8">Z-M001</strain>
    </source>
</reference>
<dbReference type="InterPro" id="IPR003358">
    <property type="entry name" value="tRNA_(Gua-N-7)_MeTrfase_Trmb"/>
</dbReference>
<evidence type="ECO:0000313" key="9">
    <source>
        <dbReference type="Proteomes" id="UP000318453"/>
    </source>
</evidence>
<evidence type="ECO:0000256" key="3">
    <source>
        <dbReference type="ARBA" id="ARBA00022603"/>
    </source>
</evidence>
<dbReference type="Gene3D" id="3.40.50.150">
    <property type="entry name" value="Vaccinia Virus protein VP39"/>
    <property type="match status" value="1"/>
</dbReference>
<dbReference type="HAMAP" id="MF_01057">
    <property type="entry name" value="tRNA_methyltr_TrmB"/>
    <property type="match status" value="1"/>
</dbReference>
<evidence type="ECO:0000256" key="2">
    <source>
        <dbReference type="ARBA" id="ARBA00003015"/>
    </source>
</evidence>
<accession>A0A5B8NL92</accession>
<evidence type="ECO:0000256" key="4">
    <source>
        <dbReference type="ARBA" id="ARBA00022679"/>
    </source>
</evidence>
<dbReference type="Pfam" id="PF02390">
    <property type="entry name" value="Methyltransf_4"/>
    <property type="match status" value="1"/>
</dbReference>
<dbReference type="OrthoDB" id="9802090at2"/>
<dbReference type="NCBIfam" id="TIGR00091">
    <property type="entry name" value="tRNA (guanosine(46)-N7)-methyltransferase TrmB"/>
    <property type="match status" value="1"/>
</dbReference>
<comment type="catalytic activity">
    <reaction evidence="1 7">
        <text>guanosine(46) in tRNA + S-adenosyl-L-methionine = N(7)-methylguanosine(46) in tRNA + S-adenosyl-L-homocysteine</text>
        <dbReference type="Rhea" id="RHEA:42708"/>
        <dbReference type="Rhea" id="RHEA-COMP:10188"/>
        <dbReference type="Rhea" id="RHEA-COMP:10189"/>
        <dbReference type="ChEBI" id="CHEBI:57856"/>
        <dbReference type="ChEBI" id="CHEBI:59789"/>
        <dbReference type="ChEBI" id="CHEBI:74269"/>
        <dbReference type="ChEBI" id="CHEBI:74480"/>
        <dbReference type="EC" id="2.1.1.33"/>
    </reaction>
</comment>
<gene>
    <name evidence="7 8" type="primary">trmB</name>
    <name evidence="8" type="ORF">FRE64_07530</name>
</gene>
<dbReference type="KEGG" id="enn:FRE64_07530"/>
<organism evidence="8 9">
    <name type="scientific">Euhalothece natronophila Z-M001</name>
    <dbReference type="NCBI Taxonomy" id="522448"/>
    <lineage>
        <taxon>Bacteria</taxon>
        <taxon>Bacillati</taxon>
        <taxon>Cyanobacteriota</taxon>
        <taxon>Cyanophyceae</taxon>
        <taxon>Oscillatoriophycideae</taxon>
        <taxon>Chroococcales</taxon>
        <taxon>Halothecacae</taxon>
        <taxon>Halothece cluster</taxon>
        <taxon>Euhalothece</taxon>
    </lineage>
</organism>
<protein>
    <recommendedName>
        <fullName evidence="7">tRNA (guanine-N(7)-)-methyltransferase</fullName>
        <ecNumber evidence="7">2.1.1.33</ecNumber>
    </recommendedName>
    <alternativeName>
        <fullName evidence="7">tRNA (guanine(46)-N(7))-methyltransferase</fullName>
    </alternativeName>
    <alternativeName>
        <fullName evidence="7">tRNA(m7G46)-methyltransferase</fullName>
    </alternativeName>
</protein>
<comment type="function">
    <text evidence="2 7">Catalyzes the formation of N(7)-methylguanine at position 46 (m7G46) in tRNA.</text>
</comment>
<feature type="binding site" evidence="7">
    <location>
        <position position="122"/>
    </location>
    <ligand>
        <name>substrate</name>
    </ligand>
</feature>
<dbReference type="PANTHER" id="PTHR23417">
    <property type="entry name" value="3-DEOXY-D-MANNO-OCTULOSONIC-ACID TRANSFERASE/TRNA GUANINE-N 7 - -METHYLTRANSFERASE"/>
    <property type="match status" value="1"/>
</dbReference>
<dbReference type="PANTHER" id="PTHR23417:SF21">
    <property type="entry name" value="TRNA (GUANINE-N(7)-)-METHYLTRANSFERASE"/>
    <property type="match status" value="1"/>
</dbReference>
<dbReference type="GO" id="GO:0008176">
    <property type="term" value="F:tRNA (guanine(46)-N7)-methyltransferase activity"/>
    <property type="evidence" value="ECO:0007669"/>
    <property type="project" value="UniProtKB-UniRule"/>
</dbReference>
<dbReference type="EC" id="2.1.1.33" evidence="7"/>
<evidence type="ECO:0000256" key="6">
    <source>
        <dbReference type="ARBA" id="ARBA00022694"/>
    </source>
</evidence>
<evidence type="ECO:0000313" key="8">
    <source>
        <dbReference type="EMBL" id="QDZ39804.1"/>
    </source>
</evidence>
<name>A0A5B8NL92_9CHRO</name>
<feature type="binding site" evidence="7">
    <location>
        <position position="40"/>
    </location>
    <ligand>
        <name>S-adenosyl-L-methionine</name>
        <dbReference type="ChEBI" id="CHEBI:59789"/>
    </ligand>
</feature>
<dbReference type="AlphaFoldDB" id="A0A5B8NL92"/>
<evidence type="ECO:0000256" key="1">
    <source>
        <dbReference type="ARBA" id="ARBA00000142"/>
    </source>
</evidence>
<proteinExistence type="inferred from homology"/>
<comment type="caution">
    <text evidence="7">Lacks conserved residue(s) required for the propagation of feature annotation.</text>
</comment>
<dbReference type="InterPro" id="IPR029063">
    <property type="entry name" value="SAM-dependent_MTases_sf"/>
</dbReference>
<evidence type="ECO:0000256" key="7">
    <source>
        <dbReference type="HAMAP-Rule" id="MF_01057"/>
    </source>
</evidence>
<dbReference type="InterPro" id="IPR055361">
    <property type="entry name" value="tRNA_methyltr_TrmB_bact"/>
</dbReference>
<sequence>MPRVRVRQHVNPLSQKYQAPITPPKWEQIYADLDKPFFLDIGSARGRFLLEMAESQPQYNYLGLEVREPLVEEANLKRDHLGFTNLHYLFCQVNVSLPTILSSLPKKSLYLVTIQFPDPWFKKRHAKRRIVQPELVDTLAQYLVPSKEGGVFLQSDVQFVSEEMTRYFAAHPKFIQSPAFLLAENPFPVATERETTVLSQGEPVYRTWFCRQ</sequence>
<dbReference type="Proteomes" id="UP000318453">
    <property type="component" value="Chromosome"/>
</dbReference>
<dbReference type="SUPFAM" id="SSF53335">
    <property type="entry name" value="S-adenosyl-L-methionine-dependent methyltransferases"/>
    <property type="match status" value="1"/>
</dbReference>